<proteinExistence type="predicted"/>
<keyword evidence="1 6" id="KW-0575">Peroxidase</keyword>
<dbReference type="InterPro" id="IPR013766">
    <property type="entry name" value="Thioredoxin_domain"/>
</dbReference>
<dbReference type="CDD" id="cd03014">
    <property type="entry name" value="PRX_Atyp2cys"/>
    <property type="match status" value="1"/>
</dbReference>
<dbReference type="Pfam" id="PF00578">
    <property type="entry name" value="AhpC-TSA"/>
    <property type="match status" value="1"/>
</dbReference>
<dbReference type="SUPFAM" id="SSF52833">
    <property type="entry name" value="Thioredoxin-like"/>
    <property type="match status" value="1"/>
</dbReference>
<evidence type="ECO:0000259" key="5">
    <source>
        <dbReference type="PROSITE" id="PS51352"/>
    </source>
</evidence>
<keyword evidence="4" id="KW-0676">Redox-active center</keyword>
<reference evidence="6 7" key="1">
    <citation type="submission" date="2020-01" db="EMBL/GenBank/DDBJ databases">
        <title>Complete and circular genome sequences of six lactobacillus isolates from horses.</title>
        <authorList>
            <person name="Hassan H.M."/>
        </authorList>
    </citation>
    <scope>NUCLEOTIDE SEQUENCE [LARGE SCALE GENOMIC DNA]</scope>
    <source>
        <strain evidence="6 7">1A</strain>
    </source>
</reference>
<evidence type="ECO:0000313" key="7">
    <source>
        <dbReference type="Proteomes" id="UP000510886"/>
    </source>
</evidence>
<keyword evidence="3" id="KW-1015">Disulfide bond</keyword>
<keyword evidence="2" id="KW-0049">Antioxidant</keyword>
<dbReference type="PANTHER" id="PTHR43110">
    <property type="entry name" value="THIOL PEROXIDASE"/>
    <property type="match status" value="1"/>
</dbReference>
<keyword evidence="6" id="KW-0560">Oxidoreductase</keyword>
<evidence type="ECO:0000256" key="4">
    <source>
        <dbReference type="ARBA" id="ARBA00023284"/>
    </source>
</evidence>
<evidence type="ECO:0000256" key="1">
    <source>
        <dbReference type="ARBA" id="ARBA00022559"/>
    </source>
</evidence>
<dbReference type="GO" id="GO:0008379">
    <property type="term" value="F:thioredoxin peroxidase activity"/>
    <property type="evidence" value="ECO:0007669"/>
    <property type="project" value="InterPro"/>
</dbReference>
<gene>
    <name evidence="6" type="ORF">GTO87_07520</name>
</gene>
<name>A0A7H9EL38_9LACO</name>
<organism evidence="6 7">
    <name type="scientific">Ligilactobacillus saerimneri</name>
    <dbReference type="NCBI Taxonomy" id="228229"/>
    <lineage>
        <taxon>Bacteria</taxon>
        <taxon>Bacillati</taxon>
        <taxon>Bacillota</taxon>
        <taxon>Bacilli</taxon>
        <taxon>Lactobacillales</taxon>
        <taxon>Lactobacillaceae</taxon>
        <taxon>Ligilactobacillus</taxon>
    </lineage>
</organism>
<dbReference type="AlphaFoldDB" id="A0A7H9EL38"/>
<protein>
    <submittedName>
        <fullName evidence="6">Thiol peroxidase</fullName>
        <ecNumber evidence="6">1.11.1.-</ecNumber>
    </submittedName>
</protein>
<dbReference type="PROSITE" id="PS51352">
    <property type="entry name" value="THIOREDOXIN_2"/>
    <property type="match status" value="1"/>
</dbReference>
<dbReference type="Gene3D" id="3.40.30.10">
    <property type="entry name" value="Glutaredoxin"/>
    <property type="match status" value="1"/>
</dbReference>
<evidence type="ECO:0000313" key="6">
    <source>
        <dbReference type="EMBL" id="QLL78438.1"/>
    </source>
</evidence>
<dbReference type="EC" id="1.11.1.-" evidence="6"/>
<dbReference type="InterPro" id="IPR036249">
    <property type="entry name" value="Thioredoxin-like_sf"/>
</dbReference>
<evidence type="ECO:0000256" key="2">
    <source>
        <dbReference type="ARBA" id="ARBA00022862"/>
    </source>
</evidence>
<dbReference type="EMBL" id="CP047418">
    <property type="protein sequence ID" value="QLL78438.1"/>
    <property type="molecule type" value="Genomic_DNA"/>
</dbReference>
<accession>A0A7H9EL38</accession>
<evidence type="ECO:0000256" key="3">
    <source>
        <dbReference type="ARBA" id="ARBA00023157"/>
    </source>
</evidence>
<dbReference type="InterPro" id="IPR000866">
    <property type="entry name" value="AhpC/TSA"/>
</dbReference>
<dbReference type="NCBIfam" id="NF001808">
    <property type="entry name" value="PRK00522.1"/>
    <property type="match status" value="1"/>
</dbReference>
<dbReference type="InterPro" id="IPR050455">
    <property type="entry name" value="Tpx_Peroxidase_subfamily"/>
</dbReference>
<dbReference type="RefSeq" id="WP_027826737.1">
    <property type="nucleotide sequence ID" value="NZ_CANCVW010000015.1"/>
</dbReference>
<dbReference type="Proteomes" id="UP000510886">
    <property type="component" value="Chromosome"/>
</dbReference>
<dbReference type="InterPro" id="IPR002065">
    <property type="entry name" value="TPX"/>
</dbReference>
<dbReference type="PANTHER" id="PTHR43110:SF1">
    <property type="entry name" value="THIOL PEROXIDASE"/>
    <property type="match status" value="1"/>
</dbReference>
<sequence>MEVTFKGTAVTTNAEPTAVGAQLPLFTVVDEAGQEFGPQDFRGKITLISVVPDINTRVCSLSTKKFNQDVDEFPGVNFLTISTNTPDQQKDWCAAEGVQQMKLLSDADHSFGKAMGLYIQAKDFDARSVWVLNAEGDVIYREIVPEISSEPDYQAALDVVRSLTV</sequence>
<dbReference type="KEGG" id="lsw:GTO87_07520"/>
<feature type="domain" description="Thioredoxin" evidence="5">
    <location>
        <begin position="17"/>
        <end position="165"/>
    </location>
</feature>